<evidence type="ECO:0000313" key="7">
    <source>
        <dbReference type="EMBL" id="MPM53044.1"/>
    </source>
</evidence>
<dbReference type="InterPro" id="IPR019455">
    <property type="entry name" value="Acetolactate_synth_ssu_C"/>
</dbReference>
<dbReference type="GO" id="GO:0003984">
    <property type="term" value="F:acetolactate synthase activity"/>
    <property type="evidence" value="ECO:0007669"/>
    <property type="project" value="UniProtKB-EC"/>
</dbReference>
<accession>A0A645ATY6</accession>
<dbReference type="Gene3D" id="3.30.70.260">
    <property type="match status" value="1"/>
</dbReference>
<dbReference type="PROSITE" id="PS51671">
    <property type="entry name" value="ACT"/>
    <property type="match status" value="1"/>
</dbReference>
<sequence>MEKYMLALRVQNKSGVLARVSSLFGRRGYNIDSLTVSTTENPEISHITIVVQGDEDILQQIMKQAAKLEECMHVCEYGKDTAIVRELLLVKMSLVGEDLSMLRQIAEIYEAKIIDLTAATMTMELTGTPVKIDSFLEIMKTHKIIELCRTGATAMERGVLTTRGGGRTGNGAR</sequence>
<dbReference type="AlphaFoldDB" id="A0A645ATY6"/>
<protein>
    <submittedName>
        <fullName evidence="7">Acetolactate synthase isozyme 3 small subunit</fullName>
        <ecNumber evidence="7">2.2.1.6</ecNumber>
    </submittedName>
</protein>
<dbReference type="Pfam" id="PF10369">
    <property type="entry name" value="ALS_ss_C"/>
    <property type="match status" value="1"/>
</dbReference>
<dbReference type="Gene3D" id="3.30.70.1150">
    <property type="entry name" value="ACT-like. Chain A, domain 2"/>
    <property type="match status" value="1"/>
</dbReference>
<dbReference type="EC" id="2.2.1.6" evidence="7"/>
<dbReference type="GO" id="GO:1990610">
    <property type="term" value="F:acetolactate synthase regulator activity"/>
    <property type="evidence" value="ECO:0007669"/>
    <property type="project" value="InterPro"/>
</dbReference>
<dbReference type="SUPFAM" id="SSF55021">
    <property type="entry name" value="ACT-like"/>
    <property type="match status" value="2"/>
</dbReference>
<evidence type="ECO:0000256" key="3">
    <source>
        <dbReference type="ARBA" id="ARBA00006341"/>
    </source>
</evidence>
<dbReference type="InterPro" id="IPR002912">
    <property type="entry name" value="ACT_dom"/>
</dbReference>
<dbReference type="CDD" id="cd04878">
    <property type="entry name" value="ACT_AHAS"/>
    <property type="match status" value="1"/>
</dbReference>
<dbReference type="InterPro" id="IPR004789">
    <property type="entry name" value="Acetalactate_synth_ssu"/>
</dbReference>
<keyword evidence="5" id="KW-0100">Branched-chain amino acid biosynthesis</keyword>
<organism evidence="7">
    <name type="scientific">bioreactor metagenome</name>
    <dbReference type="NCBI Taxonomy" id="1076179"/>
    <lineage>
        <taxon>unclassified sequences</taxon>
        <taxon>metagenomes</taxon>
        <taxon>ecological metagenomes</taxon>
    </lineage>
</organism>
<dbReference type="UniPathway" id="UPA00047">
    <property type="reaction ID" value="UER00055"/>
</dbReference>
<dbReference type="InterPro" id="IPR054480">
    <property type="entry name" value="AHAS_small-like_ACT"/>
</dbReference>
<proteinExistence type="inferred from homology"/>
<dbReference type="InterPro" id="IPR045865">
    <property type="entry name" value="ACT-like_dom_sf"/>
</dbReference>
<comment type="caution">
    <text evidence="7">The sequence shown here is derived from an EMBL/GenBank/DDBJ whole genome shotgun (WGS) entry which is preliminary data.</text>
</comment>
<gene>
    <name evidence="7" type="primary">ilvH_21</name>
    <name evidence="7" type="ORF">SDC9_99808</name>
</gene>
<keyword evidence="4" id="KW-0028">Amino-acid biosynthesis</keyword>
<dbReference type="GO" id="GO:0009097">
    <property type="term" value="P:isoleucine biosynthetic process"/>
    <property type="evidence" value="ECO:0007669"/>
    <property type="project" value="UniProtKB-UniPathway"/>
</dbReference>
<comment type="pathway">
    <text evidence="1">Amino-acid biosynthesis; L-isoleucine biosynthesis; L-isoleucine from 2-oxobutanoate: step 1/4.</text>
</comment>
<evidence type="ECO:0000256" key="4">
    <source>
        <dbReference type="ARBA" id="ARBA00022605"/>
    </source>
</evidence>
<dbReference type="UniPathway" id="UPA00049">
    <property type="reaction ID" value="UER00059"/>
</dbReference>
<evidence type="ECO:0000256" key="1">
    <source>
        <dbReference type="ARBA" id="ARBA00004974"/>
    </source>
</evidence>
<dbReference type="PANTHER" id="PTHR30239:SF0">
    <property type="entry name" value="ACETOLACTATE SYNTHASE SMALL SUBUNIT 1, CHLOROPLASTIC"/>
    <property type="match status" value="1"/>
</dbReference>
<dbReference type="EMBL" id="VSSQ01014146">
    <property type="protein sequence ID" value="MPM53044.1"/>
    <property type="molecule type" value="Genomic_DNA"/>
</dbReference>
<reference evidence="7" key="1">
    <citation type="submission" date="2019-08" db="EMBL/GenBank/DDBJ databases">
        <authorList>
            <person name="Kucharzyk K."/>
            <person name="Murdoch R.W."/>
            <person name="Higgins S."/>
            <person name="Loffler F."/>
        </authorList>
    </citation>
    <scope>NUCLEOTIDE SEQUENCE</scope>
</reference>
<evidence type="ECO:0000256" key="2">
    <source>
        <dbReference type="ARBA" id="ARBA00005025"/>
    </source>
</evidence>
<comment type="pathway">
    <text evidence="2">Amino-acid biosynthesis; L-valine biosynthesis; L-valine from pyruvate: step 1/4.</text>
</comment>
<dbReference type="PANTHER" id="PTHR30239">
    <property type="entry name" value="ACETOLACTATE SYNTHASE SMALL SUBUNIT"/>
    <property type="match status" value="1"/>
</dbReference>
<dbReference type="Pfam" id="PF22629">
    <property type="entry name" value="ACT_AHAS_ss"/>
    <property type="match status" value="1"/>
</dbReference>
<dbReference type="NCBIfam" id="NF008864">
    <property type="entry name" value="PRK11895.1"/>
    <property type="match status" value="1"/>
</dbReference>
<evidence type="ECO:0000259" key="6">
    <source>
        <dbReference type="PROSITE" id="PS51671"/>
    </source>
</evidence>
<dbReference type="InterPro" id="IPR027271">
    <property type="entry name" value="Acetolactate_synth/TF_NikR_C"/>
</dbReference>
<keyword evidence="7" id="KW-0808">Transferase</keyword>
<evidence type="ECO:0000256" key="5">
    <source>
        <dbReference type="ARBA" id="ARBA00023304"/>
    </source>
</evidence>
<name>A0A645ATY6_9ZZZZ</name>
<dbReference type="NCBIfam" id="TIGR00119">
    <property type="entry name" value="acolac_sm"/>
    <property type="match status" value="1"/>
</dbReference>
<dbReference type="GO" id="GO:0005829">
    <property type="term" value="C:cytosol"/>
    <property type="evidence" value="ECO:0007669"/>
    <property type="project" value="TreeGrafter"/>
</dbReference>
<dbReference type="InterPro" id="IPR039557">
    <property type="entry name" value="AHAS_ACT"/>
</dbReference>
<dbReference type="GO" id="GO:0009099">
    <property type="term" value="P:L-valine biosynthetic process"/>
    <property type="evidence" value="ECO:0007669"/>
    <property type="project" value="UniProtKB-UniPathway"/>
</dbReference>
<feature type="domain" description="ACT" evidence="6">
    <location>
        <begin position="5"/>
        <end position="82"/>
    </location>
</feature>
<comment type="similarity">
    <text evidence="3">Belongs to the acetolactate synthase small subunit family.</text>
</comment>